<dbReference type="InterPro" id="IPR041249">
    <property type="entry name" value="HEPN_DZIP3"/>
</dbReference>
<evidence type="ECO:0000313" key="3">
    <source>
        <dbReference type="EMBL" id="CAC5372347.1"/>
    </source>
</evidence>
<feature type="domain" description="DZIP3-like HEPN" evidence="2">
    <location>
        <begin position="182"/>
        <end position="294"/>
    </location>
</feature>
<evidence type="ECO:0000256" key="1">
    <source>
        <dbReference type="SAM" id="MobiDB-lite"/>
    </source>
</evidence>
<feature type="region of interest" description="Disordered" evidence="1">
    <location>
        <begin position="1"/>
        <end position="26"/>
    </location>
</feature>
<accession>A0A6J8ARA9</accession>
<dbReference type="Gene3D" id="2.60.40.10">
    <property type="entry name" value="Immunoglobulins"/>
    <property type="match status" value="1"/>
</dbReference>
<dbReference type="EMBL" id="CACVKT020001843">
    <property type="protein sequence ID" value="CAC5372347.1"/>
    <property type="molecule type" value="Genomic_DNA"/>
</dbReference>
<evidence type="ECO:0000259" key="2">
    <source>
        <dbReference type="Pfam" id="PF18738"/>
    </source>
</evidence>
<proteinExistence type="predicted"/>
<evidence type="ECO:0000313" key="4">
    <source>
        <dbReference type="Proteomes" id="UP000507470"/>
    </source>
</evidence>
<dbReference type="AlphaFoldDB" id="A0A6J8ARA9"/>
<gene>
    <name evidence="3" type="ORF">MCOR_10474</name>
</gene>
<protein>
    <recommendedName>
        <fullName evidence="2">DZIP3-like HEPN domain-containing protein</fullName>
    </recommendedName>
</protein>
<sequence>MDVPEAPCSSHGTLKRKRSVSDTTPKIQGPIATIDLKGPSKVEYGKTANLVATCNIGSLNASHFAASWQHIKKEKVEDLDLSLDKYNGSSTDLKKARLIIKDIQPDDKGTYQLLLCKDNHYISSQFVLNVHMNIDERRKIRYKLLNDKGTEALKTYFDTHVPPSQLSMHLLKYKSDLKLKWDCKYHQMTILFPVGKAVSSNDFDISLLYKLCRNTLGLNPPMQGWNCLPKSGDTSDGDDIERIHQYRNKVSHMGQGKLENFDKEFKDLSEAIVRLGGEKFKKEVKRVKTLKIDNLENIRIRNIEDVTSQSLELLHSIKKNTEETSSSKRSQSGSPFFLCKLYRQRVCHECGGKFDRPVKPPKDFVFRRNVPRDYFGPRGRHLAFRKVHYHIECANAIESKIPPKEGIYLSKSHMEYFESLGHHSLCESAKKLGLIVV</sequence>
<dbReference type="Pfam" id="PF18738">
    <property type="entry name" value="HEPN_DZIP3"/>
    <property type="match status" value="1"/>
</dbReference>
<organism evidence="3 4">
    <name type="scientific">Mytilus coruscus</name>
    <name type="common">Sea mussel</name>
    <dbReference type="NCBI Taxonomy" id="42192"/>
    <lineage>
        <taxon>Eukaryota</taxon>
        <taxon>Metazoa</taxon>
        <taxon>Spiralia</taxon>
        <taxon>Lophotrochozoa</taxon>
        <taxon>Mollusca</taxon>
        <taxon>Bivalvia</taxon>
        <taxon>Autobranchia</taxon>
        <taxon>Pteriomorphia</taxon>
        <taxon>Mytilida</taxon>
        <taxon>Mytiloidea</taxon>
        <taxon>Mytilidae</taxon>
        <taxon>Mytilinae</taxon>
        <taxon>Mytilus</taxon>
    </lineage>
</organism>
<dbReference type="InterPro" id="IPR036179">
    <property type="entry name" value="Ig-like_dom_sf"/>
</dbReference>
<dbReference type="InterPro" id="IPR013783">
    <property type="entry name" value="Ig-like_fold"/>
</dbReference>
<dbReference type="OrthoDB" id="6106304at2759"/>
<keyword evidence="4" id="KW-1185">Reference proteome</keyword>
<dbReference type="Proteomes" id="UP000507470">
    <property type="component" value="Unassembled WGS sequence"/>
</dbReference>
<reference evidence="3 4" key="1">
    <citation type="submission" date="2020-06" db="EMBL/GenBank/DDBJ databases">
        <authorList>
            <person name="Li R."/>
            <person name="Bekaert M."/>
        </authorList>
    </citation>
    <scope>NUCLEOTIDE SEQUENCE [LARGE SCALE GENOMIC DNA]</scope>
    <source>
        <strain evidence="4">wild</strain>
    </source>
</reference>
<dbReference type="SUPFAM" id="SSF48726">
    <property type="entry name" value="Immunoglobulin"/>
    <property type="match status" value="1"/>
</dbReference>
<name>A0A6J8ARA9_MYTCO</name>